<accession>A0A291QW71</accession>
<dbReference type="Pfam" id="PF13575">
    <property type="entry name" value="DUF4135"/>
    <property type="match status" value="1"/>
</dbReference>
<proteinExistence type="predicted"/>
<dbReference type="Proteomes" id="UP000220133">
    <property type="component" value="Chromosome"/>
</dbReference>
<dbReference type="RefSeq" id="WP_098194548.1">
    <property type="nucleotide sequence ID" value="NZ_CP023777.1"/>
</dbReference>
<sequence>MNYNELVAELKRLGVTPPDTYRASLYLDYLQAAQQYFSSAAGMNIPANNYNFVRSAVRSTNLLNEMAEVFDLYIGAAVEQALFVNAGNNWDYAQFFNNVILGNNYAANLAAFRNTYTVSTTALQLVDQHFRNNIREACTRVFNDRPSIATFYEQIYNRAIIVRSLKKIKSSGSDFHKGGKQVLILTYLGSYEGLDDEGQQAIFYADYKLVYKPSDIELDCLIAGKSGVVNAIHDNFMNRSLFEIYNERLRIYKAANPAFDGLPVTTYGILPMVYQSIHGGGPPLPVRNAYGYIEYLNHDLNGAWIQFFGYYPYAQSDYLIFKSLDKNQIINDFYRTVGAMTAIACTFSIQDLHLENLRVKNYLPYFIDMEISLTKPTDIIENTVLISNALGDAIGGINGICLEAQKMVWEVNDPTNTGRNLGLDYTAVPEFCENRLWEWANVAYYKRNIPVNENVLQSGFDQGMLILKEAQGNNDFNAWFNRIQDVVVRYIPFPTAYFKNNFIATYYLSPQNATGNTAMATLLQTALTDKFNNYQAPANPNFLVLNGAQCLTDLLALDIPIYYYRVGMQDILDSDGNQVQIPATIQIDNNNPPPATVQQNVNIGRNTFLANIPPFAIIQAQQLNILTTPLLFLQRKLALSNSISDGLDDAIKNPTLVIPINN</sequence>
<feature type="domain" description="Lantibiotic biosynthesis protein dehydration" evidence="1">
    <location>
        <begin position="321"/>
        <end position="380"/>
    </location>
</feature>
<reference evidence="2 3" key="1">
    <citation type="submission" date="2017-10" db="EMBL/GenBank/DDBJ databases">
        <title>Paenichitinophaga pekingensis gen. nov., sp. nov., isolated from activated sludge.</title>
        <authorList>
            <person name="Jin D."/>
            <person name="Kong X."/>
            <person name="Deng Y."/>
            <person name="Bai Z."/>
        </authorList>
    </citation>
    <scope>NUCLEOTIDE SEQUENCE [LARGE SCALE GENOMIC DNA]</scope>
    <source>
        <strain evidence="2 3">13</strain>
    </source>
</reference>
<protein>
    <recommendedName>
        <fullName evidence="1">Lantibiotic biosynthesis protein dehydration domain-containing protein</fullName>
    </recommendedName>
</protein>
<dbReference type="KEGG" id="cbae:COR50_13915"/>
<dbReference type="OrthoDB" id="612737at2"/>
<dbReference type="AlphaFoldDB" id="A0A291QW71"/>
<evidence type="ECO:0000259" key="1">
    <source>
        <dbReference type="Pfam" id="PF13575"/>
    </source>
</evidence>
<name>A0A291QW71_9BACT</name>
<dbReference type="EMBL" id="CP023777">
    <property type="protein sequence ID" value="ATL48171.1"/>
    <property type="molecule type" value="Genomic_DNA"/>
</dbReference>
<evidence type="ECO:0000313" key="2">
    <source>
        <dbReference type="EMBL" id="ATL48171.1"/>
    </source>
</evidence>
<gene>
    <name evidence="2" type="ORF">COR50_13915</name>
</gene>
<keyword evidence="3" id="KW-1185">Reference proteome</keyword>
<organism evidence="2 3">
    <name type="scientific">Chitinophaga caeni</name>
    <dbReference type="NCBI Taxonomy" id="2029983"/>
    <lineage>
        <taxon>Bacteria</taxon>
        <taxon>Pseudomonadati</taxon>
        <taxon>Bacteroidota</taxon>
        <taxon>Chitinophagia</taxon>
        <taxon>Chitinophagales</taxon>
        <taxon>Chitinophagaceae</taxon>
        <taxon>Chitinophaga</taxon>
    </lineage>
</organism>
<dbReference type="InterPro" id="IPR025410">
    <property type="entry name" value="Lant_dehyd"/>
</dbReference>
<evidence type="ECO:0000313" key="3">
    <source>
        <dbReference type="Proteomes" id="UP000220133"/>
    </source>
</evidence>